<feature type="signal peptide" evidence="1">
    <location>
        <begin position="1"/>
        <end position="19"/>
    </location>
</feature>
<dbReference type="EMBL" id="JAHWXT010000012">
    <property type="protein sequence ID" value="MCF0267008.1"/>
    <property type="molecule type" value="Genomic_DNA"/>
</dbReference>
<sequence length="220" mass="24932">MKLIILLLSSLLLLNTAYAQNNVYIIHGYGAKVDDHWFDYIEENLQDKNTKVVKIALPNSSNPNLLQWKQTLKNNIAQIDQHTFFVAHSLGCITLLDFLSELDFQQIGGVVCVSGFSNKLAVLPQLDSYIAETNKDFYFKNKILHRKMFISSNDQYVPADLSISLAEKLEFPYEIIPNAGHFLASDGYREFPQLLDWLQMVIGGVEEVGDSNDSAQNQSR</sequence>
<dbReference type="PANTHER" id="PTHR15394">
    <property type="entry name" value="SERINE HYDROLASE RBBP9"/>
    <property type="match status" value="1"/>
</dbReference>
<dbReference type="PANTHER" id="PTHR15394:SF3">
    <property type="entry name" value="SERINE HYDROLASE RBBP9"/>
    <property type="match status" value="1"/>
</dbReference>
<evidence type="ECO:0000313" key="3">
    <source>
        <dbReference type="Proteomes" id="UP000887320"/>
    </source>
</evidence>
<reference evidence="2" key="1">
    <citation type="submission" date="2021-07" db="EMBL/GenBank/DDBJ databases">
        <authorList>
            <person name="Fernandez M."/>
            <person name="Pereira P."/>
            <person name="Torres Tejerizo G.A."/>
            <person name="Gonzalez P."/>
            <person name="Agostini E."/>
        </authorList>
    </citation>
    <scope>NUCLEOTIDE SEQUENCE</scope>
    <source>
        <strain evidence="2">SFC 500-1A</strain>
    </source>
</reference>
<protein>
    <submittedName>
        <fullName evidence="2">Alpha/beta hydrolase</fullName>
    </submittedName>
</protein>
<gene>
    <name evidence="2" type="ORF">KW868_21415</name>
</gene>
<accession>A0A8X8GGM7</accession>
<feature type="chain" id="PRO_5036500918" evidence="1">
    <location>
        <begin position="20"/>
        <end position="220"/>
    </location>
</feature>
<dbReference type="RefSeq" id="WP_234624339.1">
    <property type="nucleotide sequence ID" value="NZ_JAHWXT010000012.1"/>
</dbReference>
<proteinExistence type="predicted"/>
<comment type="caution">
    <text evidence="2">The sequence shown here is derived from an EMBL/GenBank/DDBJ whole genome shotgun (WGS) entry which is preliminary data.</text>
</comment>
<dbReference type="Gene3D" id="3.40.50.1820">
    <property type="entry name" value="alpha/beta hydrolase"/>
    <property type="match status" value="1"/>
</dbReference>
<evidence type="ECO:0000256" key="1">
    <source>
        <dbReference type="SAM" id="SignalP"/>
    </source>
</evidence>
<evidence type="ECO:0000313" key="2">
    <source>
        <dbReference type="EMBL" id="MCF0267008.1"/>
    </source>
</evidence>
<dbReference type="InterPro" id="IPR010662">
    <property type="entry name" value="RBBP9/YdeN"/>
</dbReference>
<organism evidence="2 3">
    <name type="scientific">Acinetobacter guillouiae</name>
    <name type="common">Acinetobacter genomosp. 11</name>
    <dbReference type="NCBI Taxonomy" id="106649"/>
    <lineage>
        <taxon>Bacteria</taxon>
        <taxon>Pseudomonadati</taxon>
        <taxon>Pseudomonadota</taxon>
        <taxon>Gammaproteobacteria</taxon>
        <taxon>Moraxellales</taxon>
        <taxon>Moraxellaceae</taxon>
        <taxon>Acinetobacter</taxon>
    </lineage>
</organism>
<dbReference type="Proteomes" id="UP000887320">
    <property type="component" value="Unassembled WGS sequence"/>
</dbReference>
<dbReference type="AlphaFoldDB" id="A0A8X8GGM7"/>
<dbReference type="InterPro" id="IPR029058">
    <property type="entry name" value="AB_hydrolase_fold"/>
</dbReference>
<dbReference type="Pfam" id="PF06821">
    <property type="entry name" value="Ser_hydrolase"/>
    <property type="match status" value="1"/>
</dbReference>
<keyword evidence="2" id="KW-0378">Hydrolase</keyword>
<dbReference type="GO" id="GO:0016787">
    <property type="term" value="F:hydrolase activity"/>
    <property type="evidence" value="ECO:0007669"/>
    <property type="project" value="UniProtKB-KW"/>
</dbReference>
<dbReference type="SUPFAM" id="SSF53474">
    <property type="entry name" value="alpha/beta-Hydrolases"/>
    <property type="match status" value="1"/>
</dbReference>
<keyword evidence="1" id="KW-0732">Signal</keyword>
<name>A0A8X8GGM7_ACIGI</name>